<gene>
    <name evidence="2" type="ORF">LCGC14_3119540</name>
</gene>
<evidence type="ECO:0000259" key="1">
    <source>
        <dbReference type="Pfam" id="PF04389"/>
    </source>
</evidence>
<sequence length="130" mass="14040">MVPAANDNGTGVVTLLALAHALSANPTSNVRVMLVSTGSEESFMEGMHAFSKRYFPTLPVERTFILALDTVGSPHLTAVRGEGMLKMYDYPAPALELVDSLAEELDIRLFPNVRLRNASDGLYALKGGYP</sequence>
<comment type="caution">
    <text evidence="2">The sequence shown here is derived from an EMBL/GenBank/DDBJ whole genome shotgun (WGS) entry which is preliminary data.</text>
</comment>
<dbReference type="InterPro" id="IPR007484">
    <property type="entry name" value="Peptidase_M28"/>
</dbReference>
<organism evidence="2">
    <name type="scientific">marine sediment metagenome</name>
    <dbReference type="NCBI Taxonomy" id="412755"/>
    <lineage>
        <taxon>unclassified sequences</taxon>
        <taxon>metagenomes</taxon>
        <taxon>ecological metagenomes</taxon>
    </lineage>
</organism>
<dbReference type="Pfam" id="PF04389">
    <property type="entry name" value="Peptidase_M28"/>
    <property type="match status" value="1"/>
</dbReference>
<dbReference type="EMBL" id="LAZR01067740">
    <property type="protein sequence ID" value="KKK50984.1"/>
    <property type="molecule type" value="Genomic_DNA"/>
</dbReference>
<dbReference type="Gene3D" id="3.40.630.10">
    <property type="entry name" value="Zn peptidases"/>
    <property type="match status" value="1"/>
</dbReference>
<dbReference type="SUPFAM" id="SSF53187">
    <property type="entry name" value="Zn-dependent exopeptidases"/>
    <property type="match status" value="1"/>
</dbReference>
<feature type="non-terminal residue" evidence="2">
    <location>
        <position position="130"/>
    </location>
</feature>
<protein>
    <recommendedName>
        <fullName evidence="1">Peptidase M28 domain-containing protein</fullName>
    </recommendedName>
</protein>
<accession>A0A0F8YA74</accession>
<proteinExistence type="predicted"/>
<reference evidence="2" key="1">
    <citation type="journal article" date="2015" name="Nature">
        <title>Complex archaea that bridge the gap between prokaryotes and eukaryotes.</title>
        <authorList>
            <person name="Spang A."/>
            <person name="Saw J.H."/>
            <person name="Jorgensen S.L."/>
            <person name="Zaremba-Niedzwiedzka K."/>
            <person name="Martijn J."/>
            <person name="Lind A.E."/>
            <person name="van Eijk R."/>
            <person name="Schleper C."/>
            <person name="Guy L."/>
            <person name="Ettema T.J."/>
        </authorList>
    </citation>
    <scope>NUCLEOTIDE SEQUENCE</scope>
</reference>
<feature type="domain" description="Peptidase M28" evidence="1">
    <location>
        <begin position="3"/>
        <end position="75"/>
    </location>
</feature>
<name>A0A0F8YA74_9ZZZZ</name>
<evidence type="ECO:0000313" key="2">
    <source>
        <dbReference type="EMBL" id="KKK50984.1"/>
    </source>
</evidence>
<dbReference type="AlphaFoldDB" id="A0A0F8YA74"/>